<feature type="domain" description="ANTAR" evidence="5">
    <location>
        <begin position="194"/>
        <end position="255"/>
    </location>
</feature>
<dbReference type="Proteomes" id="UP000294506">
    <property type="component" value="Unassembled WGS sequence"/>
</dbReference>
<evidence type="ECO:0000256" key="2">
    <source>
        <dbReference type="ARBA" id="ARBA00022777"/>
    </source>
</evidence>
<comment type="caution">
    <text evidence="6">The sequence shown here is derived from an EMBL/GenBank/DDBJ whole genome shotgun (WGS) entry which is preliminary data.</text>
</comment>
<dbReference type="GO" id="GO:0016301">
    <property type="term" value="F:kinase activity"/>
    <property type="evidence" value="ECO:0007669"/>
    <property type="project" value="UniProtKB-KW"/>
</dbReference>
<accession>A0A4R7G0N2</accession>
<keyword evidence="3" id="KW-0805">Transcription regulation</keyword>
<evidence type="ECO:0000313" key="7">
    <source>
        <dbReference type="Proteomes" id="UP000294506"/>
    </source>
</evidence>
<dbReference type="Gene3D" id="1.10.10.10">
    <property type="entry name" value="Winged helix-like DNA-binding domain superfamily/Winged helix DNA-binding domain"/>
    <property type="match status" value="1"/>
</dbReference>
<name>A0A4R7G0N2_9MICC</name>
<dbReference type="PROSITE" id="PS50921">
    <property type="entry name" value="ANTAR"/>
    <property type="match status" value="1"/>
</dbReference>
<dbReference type="AlphaFoldDB" id="A0A4R7G0N2"/>
<keyword evidence="4" id="KW-0804">Transcription</keyword>
<dbReference type="SMART" id="SM01012">
    <property type="entry name" value="ANTAR"/>
    <property type="match status" value="1"/>
</dbReference>
<reference evidence="6 7" key="1">
    <citation type="submission" date="2019-03" db="EMBL/GenBank/DDBJ databases">
        <title>Genomic Encyclopedia of Type Strains, Phase III (KMG-III): the genomes of soil and plant-associated and newly described type strains.</title>
        <authorList>
            <person name="Whitman W."/>
        </authorList>
    </citation>
    <scope>NUCLEOTIDE SEQUENCE [LARGE SCALE GENOMIC DNA]</scope>
    <source>
        <strain evidence="6 7">DSM 27373</strain>
    </source>
</reference>
<evidence type="ECO:0000256" key="4">
    <source>
        <dbReference type="ARBA" id="ARBA00023163"/>
    </source>
</evidence>
<dbReference type="GO" id="GO:0003723">
    <property type="term" value="F:RNA binding"/>
    <property type="evidence" value="ECO:0007669"/>
    <property type="project" value="InterPro"/>
</dbReference>
<dbReference type="PIRSF" id="PIRSF036625">
    <property type="entry name" value="GAF_ANTAR"/>
    <property type="match status" value="1"/>
</dbReference>
<dbReference type="RefSeq" id="WP_133726354.1">
    <property type="nucleotide sequence ID" value="NZ_SOAN01000007.1"/>
</dbReference>
<keyword evidence="7" id="KW-1185">Reference proteome</keyword>
<evidence type="ECO:0000313" key="6">
    <source>
        <dbReference type="EMBL" id="TDS84657.1"/>
    </source>
</evidence>
<dbReference type="InterPro" id="IPR005561">
    <property type="entry name" value="ANTAR"/>
</dbReference>
<dbReference type="SUPFAM" id="SSF55781">
    <property type="entry name" value="GAF domain-like"/>
    <property type="match status" value="1"/>
</dbReference>
<sequence>MSTESKLSDHILETDTQTVDDAVLDAIDTDAAGLDASADLQVLLEQDTDISSFLQGLAQVSAERFSGTQPVLCSIILDRSKRNVVVAASSPEAARLDEVQAGFDEGPCLEAQRTNTVISVSDVRSERRWPGYMAAVREFGMRSVLALPLTLQSESAAAMNLYTSTPEAFGPAEIEAARRYAELASKVGVIALRLAAYSENVEHLRAAMESRTAIDIAIGVVMAQNRCTQEEAFAILRKASSHRNVKLRTLAEELVAKVGRQSASTVFDT</sequence>
<keyword evidence="2" id="KW-0418">Kinase</keyword>
<dbReference type="SUPFAM" id="SSF52172">
    <property type="entry name" value="CheY-like"/>
    <property type="match status" value="1"/>
</dbReference>
<dbReference type="Gene3D" id="3.30.450.40">
    <property type="match status" value="1"/>
</dbReference>
<organism evidence="6 7">
    <name type="scientific">Nesterenkonia aurantiaca</name>
    <dbReference type="NCBI Taxonomy" id="1436010"/>
    <lineage>
        <taxon>Bacteria</taxon>
        <taxon>Bacillati</taxon>
        <taxon>Actinomycetota</taxon>
        <taxon>Actinomycetes</taxon>
        <taxon>Micrococcales</taxon>
        <taxon>Micrococcaceae</taxon>
        <taxon>Nesterenkonia</taxon>
    </lineage>
</organism>
<evidence type="ECO:0000259" key="5">
    <source>
        <dbReference type="PROSITE" id="PS50921"/>
    </source>
</evidence>
<evidence type="ECO:0000256" key="3">
    <source>
        <dbReference type="ARBA" id="ARBA00023015"/>
    </source>
</evidence>
<dbReference type="InterPro" id="IPR029016">
    <property type="entry name" value="GAF-like_dom_sf"/>
</dbReference>
<dbReference type="SMART" id="SM00065">
    <property type="entry name" value="GAF"/>
    <property type="match status" value="1"/>
</dbReference>
<evidence type="ECO:0000256" key="1">
    <source>
        <dbReference type="ARBA" id="ARBA00022679"/>
    </source>
</evidence>
<keyword evidence="1" id="KW-0808">Transferase</keyword>
<dbReference type="InterPro" id="IPR012074">
    <property type="entry name" value="GAF_ANTAR"/>
</dbReference>
<dbReference type="InterPro" id="IPR011006">
    <property type="entry name" value="CheY-like_superfamily"/>
</dbReference>
<dbReference type="Pfam" id="PF13185">
    <property type="entry name" value="GAF_2"/>
    <property type="match status" value="1"/>
</dbReference>
<proteinExistence type="predicted"/>
<dbReference type="InterPro" id="IPR036388">
    <property type="entry name" value="WH-like_DNA-bd_sf"/>
</dbReference>
<dbReference type="InterPro" id="IPR003018">
    <property type="entry name" value="GAF"/>
</dbReference>
<dbReference type="Pfam" id="PF03861">
    <property type="entry name" value="ANTAR"/>
    <property type="match status" value="1"/>
</dbReference>
<dbReference type="EMBL" id="SOAN01000007">
    <property type="protein sequence ID" value="TDS84657.1"/>
    <property type="molecule type" value="Genomic_DNA"/>
</dbReference>
<protein>
    <submittedName>
        <fullName evidence="6">GAF domain-containing protein</fullName>
    </submittedName>
</protein>
<gene>
    <name evidence="6" type="ORF">EV640_10753</name>
</gene>